<dbReference type="InterPro" id="IPR058248">
    <property type="entry name" value="Lxx211020-like"/>
</dbReference>
<dbReference type="InterPro" id="IPR007410">
    <property type="entry name" value="LpqE-like"/>
</dbReference>
<evidence type="ECO:0000256" key="1">
    <source>
        <dbReference type="SAM" id="SignalP"/>
    </source>
</evidence>
<dbReference type="Proteomes" id="UP000254711">
    <property type="component" value="Unassembled WGS sequence"/>
</dbReference>
<proteinExistence type="predicted"/>
<dbReference type="AlphaFoldDB" id="A0A370K5N8"/>
<evidence type="ECO:0000313" key="3">
    <source>
        <dbReference type="Proteomes" id="UP000254711"/>
    </source>
</evidence>
<dbReference type="InterPro" id="IPR036182">
    <property type="entry name" value="PCuAC_sf"/>
</dbReference>
<gene>
    <name evidence="2" type="ORF">DVT68_12675</name>
</gene>
<keyword evidence="3" id="KW-1185">Reference proteome</keyword>
<dbReference type="SUPFAM" id="SSF110087">
    <property type="entry name" value="DR1885-like metal-binding protein"/>
    <property type="match status" value="1"/>
</dbReference>
<dbReference type="PANTHER" id="PTHR36302">
    <property type="entry name" value="BLR7088 PROTEIN"/>
    <property type="match status" value="1"/>
</dbReference>
<feature type="chain" id="PRO_5016563054" evidence="1">
    <location>
        <begin position="25"/>
        <end position="153"/>
    </location>
</feature>
<protein>
    <submittedName>
        <fullName evidence="2">Copper chaperone PCu(A)C</fullName>
    </submittedName>
</protein>
<dbReference type="EMBL" id="QQSY01000003">
    <property type="protein sequence ID" value="RDI97944.1"/>
    <property type="molecule type" value="Genomic_DNA"/>
</dbReference>
<dbReference type="OrthoDB" id="9796962at2"/>
<reference evidence="2 3" key="1">
    <citation type="submission" date="2018-07" db="EMBL/GenBank/DDBJ databases">
        <title>Dyella solisilvae sp. nov., isolated from the pine and broad-leaved mixed forest soil.</title>
        <authorList>
            <person name="Gao Z."/>
            <person name="Qiu L."/>
        </authorList>
    </citation>
    <scope>NUCLEOTIDE SEQUENCE [LARGE SCALE GENOMIC DNA]</scope>
    <source>
        <strain evidence="2 3">DHG54</strain>
    </source>
</reference>
<dbReference type="RefSeq" id="WP_114825460.1">
    <property type="nucleotide sequence ID" value="NZ_QQSY01000003.1"/>
</dbReference>
<organism evidence="2 3">
    <name type="scientific">Dyella solisilvae</name>
    <dbReference type="NCBI Taxonomy" id="1920168"/>
    <lineage>
        <taxon>Bacteria</taxon>
        <taxon>Pseudomonadati</taxon>
        <taxon>Pseudomonadota</taxon>
        <taxon>Gammaproteobacteria</taxon>
        <taxon>Lysobacterales</taxon>
        <taxon>Rhodanobacteraceae</taxon>
        <taxon>Dyella</taxon>
    </lineage>
</organism>
<sequence>MSLRTLYALPLLAAGLLPAVRAHATEAEHVRATHAWIRVLPGDLPAGGYVTLENSSAQPATLQGASSPAYGSVMLHQSSTEGGMGRMVMVDSLVVPAHGKAELAPGGYHLMLMKAAAPVKTGDKLKFALQFSDGSTLDVDFVARPANATGDSP</sequence>
<keyword evidence="1" id="KW-0732">Signal</keyword>
<dbReference type="PANTHER" id="PTHR36302:SF1">
    <property type="entry name" value="COPPER CHAPERONE PCU(A)C"/>
    <property type="match status" value="1"/>
</dbReference>
<dbReference type="Pfam" id="PF04314">
    <property type="entry name" value="PCuAC"/>
    <property type="match status" value="1"/>
</dbReference>
<dbReference type="Gene3D" id="2.60.40.1890">
    <property type="entry name" value="PCu(A)C copper chaperone"/>
    <property type="match status" value="1"/>
</dbReference>
<evidence type="ECO:0000313" key="2">
    <source>
        <dbReference type="EMBL" id="RDI97944.1"/>
    </source>
</evidence>
<feature type="signal peptide" evidence="1">
    <location>
        <begin position="1"/>
        <end position="24"/>
    </location>
</feature>
<comment type="caution">
    <text evidence="2">The sequence shown here is derived from an EMBL/GenBank/DDBJ whole genome shotgun (WGS) entry which is preliminary data.</text>
</comment>
<accession>A0A370K5N8</accession>
<name>A0A370K5N8_9GAMM</name>